<accession>A0A4P6JLK1</accession>
<dbReference type="AlphaFoldDB" id="A0A4P6JLK1"/>
<evidence type="ECO:0000313" key="3">
    <source>
        <dbReference type="EMBL" id="QBD76075.1"/>
    </source>
</evidence>
<sequence length="180" mass="20490">MEGKPHLTPVKNWREHMLRWANDSARGQRIVRWLGGHVAVWQFRLLASLPDEQPWSPLSRPLSAATVALVTTSGVHLCADKPFHLDSDTSFRFVPRTARLDELCISHENYDRRDAQKDLNLIFPLERLLELEEAGVIGRVAEMNFSMGFTKNPQKVREPGRKIAAQLVRQHVDLALLVPA</sequence>
<dbReference type="GO" id="GO:0050485">
    <property type="term" value="F:oxidoreductase activity, acting on X-H and Y-H to form an X-Y bond, with a disulfide as acceptor"/>
    <property type="evidence" value="ECO:0007669"/>
    <property type="project" value="InterPro"/>
</dbReference>
<name>A0A4P6JLK1_KTERU</name>
<organism evidence="3 4">
    <name type="scientific">Ktedonosporobacter rubrisoli</name>
    <dbReference type="NCBI Taxonomy" id="2509675"/>
    <lineage>
        <taxon>Bacteria</taxon>
        <taxon>Bacillati</taxon>
        <taxon>Chloroflexota</taxon>
        <taxon>Ktedonobacteria</taxon>
        <taxon>Ktedonobacterales</taxon>
        <taxon>Ktedonosporobacteraceae</taxon>
        <taxon>Ktedonosporobacter</taxon>
    </lineage>
</organism>
<dbReference type="InterPro" id="IPR010187">
    <property type="entry name" value="Various_sel_PB"/>
</dbReference>
<dbReference type="RefSeq" id="WP_129886670.1">
    <property type="nucleotide sequence ID" value="NZ_CP035758.1"/>
</dbReference>
<dbReference type="Proteomes" id="UP000290365">
    <property type="component" value="Chromosome"/>
</dbReference>
<keyword evidence="1" id="KW-0712">Selenocysteine</keyword>
<evidence type="ECO:0008006" key="5">
    <source>
        <dbReference type="Google" id="ProtNLM"/>
    </source>
</evidence>
<evidence type="ECO:0000256" key="1">
    <source>
        <dbReference type="ARBA" id="ARBA00022933"/>
    </source>
</evidence>
<dbReference type="Pfam" id="PF07355">
    <property type="entry name" value="GRDB"/>
    <property type="match status" value="1"/>
</dbReference>
<proteinExistence type="predicted"/>
<keyword evidence="2" id="KW-0560">Oxidoreductase</keyword>
<dbReference type="OrthoDB" id="1550957at2"/>
<dbReference type="EMBL" id="CP035758">
    <property type="protein sequence ID" value="QBD76075.1"/>
    <property type="molecule type" value="Genomic_DNA"/>
</dbReference>
<gene>
    <name evidence="3" type="ORF">EPA93_08670</name>
</gene>
<reference evidence="3 4" key="1">
    <citation type="submission" date="2019-01" db="EMBL/GenBank/DDBJ databases">
        <title>Ktedonosporobacter rubrisoli SCAWS-G2.</title>
        <authorList>
            <person name="Huang Y."/>
            <person name="Yan B."/>
        </authorList>
    </citation>
    <scope>NUCLEOTIDE SEQUENCE [LARGE SCALE GENOMIC DNA]</scope>
    <source>
        <strain evidence="3 4">SCAWS-G2</strain>
    </source>
</reference>
<protein>
    <recommendedName>
        <fullName evidence="5">Selenoprotein B glycine/betaine/sarcosine/D-proline reductase</fullName>
    </recommendedName>
</protein>
<evidence type="ECO:0000313" key="4">
    <source>
        <dbReference type="Proteomes" id="UP000290365"/>
    </source>
</evidence>
<dbReference type="KEGG" id="kbs:EPA93_08670"/>
<evidence type="ECO:0000256" key="2">
    <source>
        <dbReference type="ARBA" id="ARBA00023002"/>
    </source>
</evidence>
<keyword evidence="4" id="KW-1185">Reference proteome</keyword>